<keyword evidence="3" id="KW-0479">Metal-binding</keyword>
<dbReference type="SUPFAM" id="SSF48264">
    <property type="entry name" value="Cytochrome P450"/>
    <property type="match status" value="1"/>
</dbReference>
<evidence type="ECO:0000256" key="3">
    <source>
        <dbReference type="ARBA" id="ARBA00022723"/>
    </source>
</evidence>
<dbReference type="GO" id="GO:0020037">
    <property type="term" value="F:heme binding"/>
    <property type="evidence" value="ECO:0007669"/>
    <property type="project" value="InterPro"/>
</dbReference>
<evidence type="ECO:0000313" key="9">
    <source>
        <dbReference type="EMBL" id="CAB4845024.1"/>
    </source>
</evidence>
<dbReference type="GO" id="GO:0006707">
    <property type="term" value="P:cholesterol catabolic process"/>
    <property type="evidence" value="ECO:0007669"/>
    <property type="project" value="TreeGrafter"/>
</dbReference>
<name>A0A6J7BJ34_9ZZZZ</name>
<dbReference type="EMBL" id="CAFBAA010000044">
    <property type="protein sequence ID" value="CAB4845024.1"/>
    <property type="molecule type" value="Genomic_DNA"/>
</dbReference>
<comment type="similarity">
    <text evidence="1">Belongs to the cytochrome P450 family.</text>
</comment>
<evidence type="ECO:0000256" key="2">
    <source>
        <dbReference type="ARBA" id="ARBA00022617"/>
    </source>
</evidence>
<accession>A0A6J7BJ34</accession>
<dbReference type="InterPro" id="IPR001128">
    <property type="entry name" value="Cyt_P450"/>
</dbReference>
<keyword evidence="2" id="KW-0349">Heme</keyword>
<dbReference type="FunFam" id="1.10.630.10:FF:000018">
    <property type="entry name" value="Cytochrome P450 monooxygenase"/>
    <property type="match status" value="1"/>
</dbReference>
<dbReference type="CDD" id="cd11033">
    <property type="entry name" value="CYP142-like"/>
    <property type="match status" value="1"/>
</dbReference>
<dbReference type="Pfam" id="PF00067">
    <property type="entry name" value="p450"/>
    <property type="match status" value="1"/>
</dbReference>
<dbReference type="EMBL" id="CAEZXB010000012">
    <property type="protein sequence ID" value="CAB4676580.1"/>
    <property type="molecule type" value="Genomic_DNA"/>
</dbReference>
<dbReference type="EMBL" id="CAFBRC010000076">
    <property type="protein sequence ID" value="CAB5076789.1"/>
    <property type="molecule type" value="Genomic_DNA"/>
</dbReference>
<organism evidence="9">
    <name type="scientific">freshwater metagenome</name>
    <dbReference type="NCBI Taxonomy" id="449393"/>
    <lineage>
        <taxon>unclassified sequences</taxon>
        <taxon>metagenomes</taxon>
        <taxon>ecological metagenomes</taxon>
    </lineage>
</organism>
<evidence type="ECO:0000313" key="10">
    <source>
        <dbReference type="EMBL" id="CAB5076789.1"/>
    </source>
</evidence>
<gene>
    <name evidence="7" type="ORF">UFOPK2342_00826</name>
    <name evidence="8" type="ORF">UFOPK2423_01436</name>
    <name evidence="9" type="ORF">UFOPK3266_01366</name>
    <name evidence="10" type="ORF">UFOPK4367_01088</name>
</gene>
<reference evidence="9" key="1">
    <citation type="submission" date="2020-05" db="EMBL/GenBank/DDBJ databases">
        <authorList>
            <person name="Chiriac C."/>
            <person name="Salcher M."/>
            <person name="Ghai R."/>
            <person name="Kavagutti S V."/>
        </authorList>
    </citation>
    <scope>NUCLEOTIDE SEQUENCE</scope>
</reference>
<protein>
    <submittedName>
        <fullName evidence="9">Unannotated protein</fullName>
    </submittedName>
</protein>
<keyword evidence="4" id="KW-0560">Oxidoreductase</keyword>
<evidence type="ECO:0000313" key="8">
    <source>
        <dbReference type="EMBL" id="CAB4705855.1"/>
    </source>
</evidence>
<evidence type="ECO:0000256" key="4">
    <source>
        <dbReference type="ARBA" id="ARBA00023002"/>
    </source>
</evidence>
<dbReference type="EMBL" id="CAEZXN010000044">
    <property type="protein sequence ID" value="CAB4705855.1"/>
    <property type="molecule type" value="Genomic_DNA"/>
</dbReference>
<keyword evidence="5" id="KW-0408">Iron</keyword>
<dbReference type="GO" id="GO:0005506">
    <property type="term" value="F:iron ion binding"/>
    <property type="evidence" value="ECO:0007669"/>
    <property type="project" value="InterPro"/>
</dbReference>
<dbReference type="GO" id="GO:0036199">
    <property type="term" value="F:cholest-4-en-3-one 26-monooxygenase activity"/>
    <property type="evidence" value="ECO:0007669"/>
    <property type="project" value="TreeGrafter"/>
</dbReference>
<evidence type="ECO:0000256" key="1">
    <source>
        <dbReference type="ARBA" id="ARBA00010617"/>
    </source>
</evidence>
<dbReference type="GO" id="GO:0008395">
    <property type="term" value="F:steroid hydroxylase activity"/>
    <property type="evidence" value="ECO:0007669"/>
    <property type="project" value="TreeGrafter"/>
</dbReference>
<dbReference type="InterPro" id="IPR036396">
    <property type="entry name" value="Cyt_P450_sf"/>
</dbReference>
<proteinExistence type="inferred from homology"/>
<evidence type="ECO:0000256" key="6">
    <source>
        <dbReference type="ARBA" id="ARBA00023033"/>
    </source>
</evidence>
<evidence type="ECO:0000313" key="7">
    <source>
        <dbReference type="EMBL" id="CAB4676580.1"/>
    </source>
</evidence>
<dbReference type="PANTHER" id="PTHR46696:SF4">
    <property type="entry name" value="BIOTIN BIOSYNTHESIS CYTOCHROME P450"/>
    <property type="match status" value="1"/>
</dbReference>
<dbReference type="Gene3D" id="1.10.630.10">
    <property type="entry name" value="Cytochrome P450"/>
    <property type="match status" value="1"/>
</dbReference>
<keyword evidence="6" id="KW-0503">Monooxygenase</keyword>
<dbReference type="PRINTS" id="PR00359">
    <property type="entry name" value="BP450"/>
</dbReference>
<dbReference type="AlphaFoldDB" id="A0A6J7BJ34"/>
<dbReference type="InterPro" id="IPR002397">
    <property type="entry name" value="Cyt_P450_B"/>
</dbReference>
<dbReference type="PANTHER" id="PTHR46696">
    <property type="entry name" value="P450, PUTATIVE (EUROFUNG)-RELATED"/>
    <property type="match status" value="1"/>
</dbReference>
<evidence type="ECO:0000256" key="5">
    <source>
        <dbReference type="ARBA" id="ARBA00023004"/>
    </source>
</evidence>
<sequence>MAASTGTSRNLRDVSLADMSLFENGAPWSLFEQMRSEDPCHWSNEEGGAGFWSLTRYADIVSVLRDTETFNSEQGTNLEELDEEQLEVRRSMLETDGNRHRVLRKLMMDNFTPKSVAGYTNFLEALTKTTLDAAFSKNQFEFVKEVSADFPIRVLARMLGVPDTDTGQLINWGNRMVGNTDPEHTDVLLDSAESEKYRLLPFRSPAALEVFDYGFKLREARRGKSENDLVSQLAHNVPTDGLALDDRDFRNYFLLIVIAGNETTRHAITHSMNALIDHPEQMALLKAKPELIPWAIEEFLRQASPVYHFRRTATRDVEMHGKKIKKGEKVVVWFASGNRDPETFTNPYTFDVTRKPNEHMAFGRGGPHMCMGNALARLEMQIMFTQLLPRVKHMERIGETDYLRSNFVHGIKRLPVRVEFE</sequence>